<dbReference type="Pfam" id="PF17963">
    <property type="entry name" value="Big_9"/>
    <property type="match status" value="1"/>
</dbReference>
<dbReference type="RefSeq" id="WP_156117496.1">
    <property type="nucleotide sequence ID" value="NZ_CP009962.1"/>
</dbReference>
<dbReference type="KEGG" id="care:LT85_2235"/>
<dbReference type="InterPro" id="IPR015919">
    <property type="entry name" value="Cadherin-like_sf"/>
</dbReference>
<name>A0A0A1F9H7_9BURK</name>
<dbReference type="EMBL" id="CP009962">
    <property type="protein sequence ID" value="AIY41393.1"/>
    <property type="molecule type" value="Genomic_DNA"/>
</dbReference>
<evidence type="ECO:0000313" key="2">
    <source>
        <dbReference type="EMBL" id="AIY41393.1"/>
    </source>
</evidence>
<dbReference type="Proteomes" id="UP000030302">
    <property type="component" value="Chromosome"/>
</dbReference>
<gene>
    <name evidence="2" type="primary">fliK</name>
    <name evidence="2" type="ORF">LT85_2235</name>
</gene>
<dbReference type="STRING" id="279058.LT85_2235"/>
<evidence type="ECO:0000313" key="3">
    <source>
        <dbReference type="Proteomes" id="UP000030302"/>
    </source>
</evidence>
<dbReference type="SUPFAM" id="SSF49265">
    <property type="entry name" value="Fibronectin type III"/>
    <property type="match status" value="2"/>
</dbReference>
<dbReference type="Gene3D" id="2.60.40.10">
    <property type="entry name" value="Immunoglobulins"/>
    <property type="match status" value="4"/>
</dbReference>
<feature type="region of interest" description="Disordered" evidence="1">
    <location>
        <begin position="544"/>
        <end position="569"/>
    </location>
</feature>
<dbReference type="InterPro" id="IPR013783">
    <property type="entry name" value="Ig-like_fold"/>
</dbReference>
<dbReference type="HOGENOM" id="CLU_259343_0_0_4"/>
<organism evidence="2 3">
    <name type="scientific">Collimonas arenae</name>
    <dbReference type="NCBI Taxonomy" id="279058"/>
    <lineage>
        <taxon>Bacteria</taxon>
        <taxon>Pseudomonadati</taxon>
        <taxon>Pseudomonadota</taxon>
        <taxon>Betaproteobacteria</taxon>
        <taxon>Burkholderiales</taxon>
        <taxon>Oxalobacteraceae</taxon>
        <taxon>Collimonas</taxon>
    </lineage>
</organism>
<dbReference type="GO" id="GO:0016020">
    <property type="term" value="C:membrane"/>
    <property type="evidence" value="ECO:0007669"/>
    <property type="project" value="InterPro"/>
</dbReference>
<dbReference type="InterPro" id="IPR036116">
    <property type="entry name" value="FN3_sf"/>
</dbReference>
<sequence length="1327" mass="141671">MILKKAITTLPVVAFFAAISVTPQGTNAQETVCASVKIEIKQELTLERQAFDAEMRINNTTDTGLIENVSVVVKVTDEQGTPVEITDDPNSSSAKFFVRISNKKNISNVDGTGSVSPATTASINWLLIPAPGSAGNTPLGKKYLVGATLKYKFGGEEQTLNVSPAVITVKPLPLLTLDYFLTKNVEGDDPLTPEIEPVVPFTLGVRIKNNGMAIAKNLKIDSAQPKIIENKQGLLINFKLTGSYINDAPVQNTLLANFGDVAPGTSKMARWIMESTLAGTFTEFTAKFSHADELGGSLTSILQAANAHFLIHDVRVDLPGRDYVRDFLAQDGDVIRVYESDGPDTVVTDHSAVAQLTVGAAVPGAPPDTASYHLLIPPTAGFIYVKLPDPFHGQKALGQIVRSDAKIMLPENVWLSRTRNTQSKQWEYWVNFFDVNTPGVYDAGFDAPPAVARPPQIQFIPDHVTKEGQQVSFLVEASSPDGKAVTVSAVPLPVGARFTAQASDPKAPGVSRTVFDWTPAKGAAGNYLITYTATDGSLSATRSASIKVETNSPPPGPGTPTIDSPVSGGQVTTLTPVLRVQAATAAQDPTVKVQFEVYKDQALTQLVASALVDKAVPGAGNGAGDVAQPTSWQPPDNLIDNTHYWWRARAFDGSKMYSPWVNGRFFVNLFNDPPDSFNLTSPAPNAEVALLQPVLTWTNALDKDGDVVTYSVTLYKDAALTEVVTTVADLAEGTDGSTSWTVAVPLLNHGKYYWKVIAKDALGAQTPSIARPFVVNTGNTPPSAPMIVSPAVGGQSANPNTALTIQNSVDAENDLITYVFEIDTVNTFDSSDKHASGQVIQSAGAMTSWTISNLVENKRYYWRVKAQDGRAESAWIVANFLMNAVNDPPPAPTVKNPGNGAWTATQQPSLEANPVLDPEGDPVRYQFEVYRDAAMSNKVVDGMSTNTGWIVALPLADKTTHWWRVRALDPQGASSAWSALAVMYVSTAPYQDPSIQVTAPATPVLPTLVATPTGDRKQATIRWEGTDPNIEPTVALYYGTSSTGFAGNLIVDGLRQSAGKQSGSYVWDVTDLAPGAYYVYAMIYDVKGVGKAYAAGAVVIPPAKQTGKVVVIAGNHMVTSESGKQTAFVVRLGGAPTSDVIVPVSSTSPREGIAMPASLTFTPKNWMTTQTVTVTGQNDCAPDGSQVYQVLSGAAVTVDPNYIGLSGAPVQITNQDNSDFNRTTNSATIHICGLAVTGERKVGRFIWEYSLTAELTNTGSDVTGVVAHLNKLPFGIQVSEDTMQFGAVNSGETAKSKSTVTVRARFPIPKEILRLGIGFKWNVTVQK</sequence>
<keyword evidence="2" id="KW-0282">Flagellum</keyword>
<keyword evidence="3" id="KW-1185">Reference proteome</keyword>
<dbReference type="GO" id="GO:0005509">
    <property type="term" value="F:calcium ion binding"/>
    <property type="evidence" value="ECO:0007669"/>
    <property type="project" value="InterPro"/>
</dbReference>
<keyword evidence="2" id="KW-0969">Cilium</keyword>
<accession>A0A0A1F9H7</accession>
<keyword evidence="2" id="KW-0966">Cell projection</keyword>
<reference evidence="3" key="1">
    <citation type="journal article" date="2014" name="Soil Biol. Biochem.">
        <title>Structure and function of bacterial communities in ageing soils: Insights from the Mendocino ecological staircase.</title>
        <authorList>
            <person name="Uroz S."/>
            <person name="Tech J.J."/>
            <person name="Sawaya N.A."/>
            <person name="Frey-Klett P."/>
            <person name="Leveau J.H.J."/>
        </authorList>
    </citation>
    <scope>NUCLEOTIDE SEQUENCE [LARGE SCALE GENOMIC DNA]</scope>
    <source>
        <strain evidence="3">Cal35</strain>
    </source>
</reference>
<protein>
    <submittedName>
        <fullName evidence="2">Flagellar hook-length control protein FliK</fullName>
    </submittedName>
</protein>
<evidence type="ECO:0000256" key="1">
    <source>
        <dbReference type="SAM" id="MobiDB-lite"/>
    </source>
</evidence>
<dbReference type="OrthoDB" id="9802240at2"/>
<dbReference type="SUPFAM" id="SSF49313">
    <property type="entry name" value="Cadherin-like"/>
    <property type="match status" value="1"/>
</dbReference>
<proteinExistence type="predicted"/>